<name>A0A8C9F127_PAVCR</name>
<dbReference type="GO" id="GO:0005085">
    <property type="term" value="F:guanyl-nucleotide exchange factor activity"/>
    <property type="evidence" value="ECO:0007669"/>
    <property type="project" value="InterPro"/>
</dbReference>
<dbReference type="Ensembl" id="ENSPSTT00000008342.1">
    <property type="protein sequence ID" value="ENSPSTP00000007962.1"/>
    <property type="gene ID" value="ENSPSTG00000005614.1"/>
</dbReference>
<dbReference type="GO" id="GO:0005829">
    <property type="term" value="C:cytosol"/>
    <property type="evidence" value="ECO:0007669"/>
    <property type="project" value="TreeGrafter"/>
</dbReference>
<dbReference type="GO" id="GO:1901981">
    <property type="term" value="F:phosphatidylinositol phosphate binding"/>
    <property type="evidence" value="ECO:0007669"/>
    <property type="project" value="TreeGrafter"/>
</dbReference>
<dbReference type="InterPro" id="IPR040032">
    <property type="entry name" value="DENND1A/B/C"/>
</dbReference>
<feature type="region of interest" description="Disordered" evidence="1">
    <location>
        <begin position="77"/>
        <end position="105"/>
    </location>
</feature>
<organism evidence="2 3">
    <name type="scientific">Pavo cristatus</name>
    <name type="common">Indian peafowl</name>
    <name type="synonym">Blue peafowl</name>
    <dbReference type="NCBI Taxonomy" id="9049"/>
    <lineage>
        <taxon>Eukaryota</taxon>
        <taxon>Metazoa</taxon>
        <taxon>Chordata</taxon>
        <taxon>Craniata</taxon>
        <taxon>Vertebrata</taxon>
        <taxon>Euteleostomi</taxon>
        <taxon>Archelosauria</taxon>
        <taxon>Archosauria</taxon>
        <taxon>Dinosauria</taxon>
        <taxon>Saurischia</taxon>
        <taxon>Theropoda</taxon>
        <taxon>Coelurosauria</taxon>
        <taxon>Aves</taxon>
        <taxon>Neognathae</taxon>
        <taxon>Galloanserae</taxon>
        <taxon>Galliformes</taxon>
        <taxon>Phasianidae</taxon>
        <taxon>Phasianinae</taxon>
        <taxon>Pavo</taxon>
    </lineage>
</organism>
<dbReference type="AlphaFoldDB" id="A0A8C9F127"/>
<sequence length="333" mass="36198">FLFTIRGRGFSDVFEEEITAGGFCGGGALINTAMTKATPAVKTAYKFFSVLQTRFNQHLNNQDFTLDEDDDDEIERTSKLSSEDSEEASACFYDSDDSGDTGITSQQQGEMDLLGEILDTLSTHSSDQGKLSGAKSLDFFKSMDDIDYKTTNKSNAPSESNLTLLCSSANDQADWNLGQDDSVLHGKQLPPSPRKQVSSGGHRESLSNLEEENSEKTFITDKMDTTSGCIASPSPVRSSDHFASLESFKVGCKYAKQNETLSNTSEDPLPANLAQHPSILVPWEKDRKEGKETPDEGGLLQEVVSLCKLSSAFHYGLNISKDSLSSSSSGNKT</sequence>
<evidence type="ECO:0000313" key="3">
    <source>
        <dbReference type="Proteomes" id="UP000694428"/>
    </source>
</evidence>
<dbReference type="PANTHER" id="PTHR13196:SF24">
    <property type="entry name" value="DENN DOMAIN-CONTAINING PROTEIN 1B"/>
    <property type="match status" value="1"/>
</dbReference>
<keyword evidence="3" id="KW-1185">Reference proteome</keyword>
<dbReference type="GO" id="GO:0016607">
    <property type="term" value="C:nuclear speck"/>
    <property type="evidence" value="ECO:0007669"/>
    <property type="project" value="TreeGrafter"/>
</dbReference>
<dbReference type="GO" id="GO:0032456">
    <property type="term" value="P:endocytic recycling"/>
    <property type="evidence" value="ECO:0007669"/>
    <property type="project" value="TreeGrafter"/>
</dbReference>
<accession>A0A8C9F127</accession>
<dbReference type="GO" id="GO:0006897">
    <property type="term" value="P:endocytosis"/>
    <property type="evidence" value="ECO:0007669"/>
    <property type="project" value="TreeGrafter"/>
</dbReference>
<protein>
    <submittedName>
        <fullName evidence="2">DENN domain containing 1B</fullName>
    </submittedName>
</protein>
<feature type="region of interest" description="Disordered" evidence="1">
    <location>
        <begin position="176"/>
        <end position="214"/>
    </location>
</feature>
<reference evidence="2" key="2">
    <citation type="submission" date="2025-09" db="UniProtKB">
        <authorList>
            <consortium name="Ensembl"/>
        </authorList>
    </citation>
    <scope>IDENTIFICATION</scope>
</reference>
<evidence type="ECO:0000313" key="2">
    <source>
        <dbReference type="Ensembl" id="ENSPSTP00000007962.1"/>
    </source>
</evidence>
<proteinExistence type="predicted"/>
<evidence type="ECO:0000256" key="1">
    <source>
        <dbReference type="SAM" id="MobiDB-lite"/>
    </source>
</evidence>
<dbReference type="PANTHER" id="PTHR13196">
    <property type="entry name" value="DENN DOMAIN-CONTAINING"/>
    <property type="match status" value="1"/>
</dbReference>
<reference evidence="2" key="1">
    <citation type="submission" date="2025-08" db="UniProtKB">
        <authorList>
            <consortium name="Ensembl"/>
        </authorList>
    </citation>
    <scope>IDENTIFICATION</scope>
</reference>
<dbReference type="Proteomes" id="UP000694428">
    <property type="component" value="Unplaced"/>
</dbReference>